<dbReference type="RefSeq" id="WP_377732450.1">
    <property type="nucleotide sequence ID" value="NZ_JBHSRI010000002.1"/>
</dbReference>
<feature type="domain" description="Siphovirus-type tail component C-terminal" evidence="1">
    <location>
        <begin position="1"/>
        <end position="98"/>
    </location>
</feature>
<comment type="caution">
    <text evidence="2">The sequence shown here is derived from an EMBL/GenBank/DDBJ whole genome shotgun (WGS) entry which is preliminary data.</text>
</comment>
<dbReference type="Proteomes" id="UP001596170">
    <property type="component" value="Unassembled WGS sequence"/>
</dbReference>
<dbReference type="Pfam" id="PF22768">
    <property type="entry name" value="SPP1_Dit"/>
    <property type="match status" value="1"/>
</dbReference>
<dbReference type="EMBL" id="JBHSRI010000002">
    <property type="protein sequence ID" value="MFC6038432.1"/>
    <property type="molecule type" value="Genomic_DNA"/>
</dbReference>
<protein>
    <recommendedName>
        <fullName evidence="1">Siphovirus-type tail component C-terminal domain-containing protein</fullName>
    </recommendedName>
</protein>
<dbReference type="Gene3D" id="2.60.120.860">
    <property type="match status" value="1"/>
</dbReference>
<reference evidence="3" key="1">
    <citation type="journal article" date="2019" name="Int. J. Syst. Evol. Microbiol.">
        <title>The Global Catalogue of Microorganisms (GCM) 10K type strain sequencing project: providing services to taxonomists for standard genome sequencing and annotation.</title>
        <authorList>
            <consortium name="The Broad Institute Genomics Platform"/>
            <consortium name="The Broad Institute Genome Sequencing Center for Infectious Disease"/>
            <person name="Wu L."/>
            <person name="Ma J."/>
        </authorList>
    </citation>
    <scope>NUCLEOTIDE SEQUENCE [LARGE SCALE GENOMIC DNA]</scope>
    <source>
        <strain evidence="3">CCUG 54527</strain>
    </source>
</reference>
<evidence type="ECO:0000313" key="3">
    <source>
        <dbReference type="Proteomes" id="UP001596170"/>
    </source>
</evidence>
<organism evidence="2 3">
    <name type="scientific">Paenisporosarcina macmurdoensis</name>
    <dbReference type="NCBI Taxonomy" id="212659"/>
    <lineage>
        <taxon>Bacteria</taxon>
        <taxon>Bacillati</taxon>
        <taxon>Bacillota</taxon>
        <taxon>Bacilli</taxon>
        <taxon>Bacillales</taxon>
        <taxon>Caryophanaceae</taxon>
        <taxon>Paenisporosarcina</taxon>
    </lineage>
</organism>
<sequence length="101" mass="11365">MTFEGPATSPIRIENETTGEFIEVSQSLLAGEKLWISTEFGKKRVDRIAVDGTRTNAFNYINLASTFFQLESGNNLLTYSTGEDFEKAPVTIKFYPRYLAV</sequence>
<gene>
    <name evidence="2" type="ORF">ACFPYN_03085</name>
</gene>
<dbReference type="InterPro" id="IPR054738">
    <property type="entry name" value="Siphovirus-type_tail_C"/>
</dbReference>
<evidence type="ECO:0000313" key="2">
    <source>
        <dbReference type="EMBL" id="MFC6038432.1"/>
    </source>
</evidence>
<keyword evidence="3" id="KW-1185">Reference proteome</keyword>
<proteinExistence type="predicted"/>
<evidence type="ECO:0000259" key="1">
    <source>
        <dbReference type="Pfam" id="PF22768"/>
    </source>
</evidence>
<accession>A0ABW1L5K9</accession>
<name>A0ABW1L5K9_9BACL</name>